<dbReference type="EMBL" id="CAEZTO010000001">
    <property type="protein sequence ID" value="CAB4561517.1"/>
    <property type="molecule type" value="Genomic_DNA"/>
</dbReference>
<dbReference type="InterPro" id="IPR027417">
    <property type="entry name" value="P-loop_NTPase"/>
</dbReference>
<sequence length="194" mass="21951">MLLDYRSGLEKAFSTLQDKQEAGRLPIVLVDGRAASGKSTFALELAARYFQVDKQAARVISMDDLYPGWEGLADGSIYLLRHVLMPLSQGKTASWQIWNWEKGERGGDDAMNGHREFSGGTALIIEGCGSISRLTSDLADITIWIDSDDATRKERFNKRDQGKFDEFFGLWSVQEDEFYERENSRELSLLKVKN</sequence>
<dbReference type="EMBL" id="CAEZST010000005">
    <property type="protein sequence ID" value="CAB4543561.1"/>
    <property type="molecule type" value="Genomic_DNA"/>
</dbReference>
<organism evidence="2">
    <name type="scientific">freshwater metagenome</name>
    <dbReference type="NCBI Taxonomy" id="449393"/>
    <lineage>
        <taxon>unclassified sequences</taxon>
        <taxon>metagenomes</taxon>
        <taxon>ecological metagenomes</taxon>
    </lineage>
</organism>
<evidence type="ECO:0000313" key="1">
    <source>
        <dbReference type="EMBL" id="CAB4543561.1"/>
    </source>
</evidence>
<dbReference type="Gene3D" id="3.40.50.300">
    <property type="entry name" value="P-loop containing nucleotide triphosphate hydrolases"/>
    <property type="match status" value="1"/>
</dbReference>
<protein>
    <submittedName>
        <fullName evidence="2">Unannotated protein</fullName>
    </submittedName>
</protein>
<gene>
    <name evidence="1" type="ORF">UFOPK1503_00428</name>
    <name evidence="2" type="ORF">UFOPK1693_00054</name>
</gene>
<reference evidence="2" key="1">
    <citation type="submission" date="2020-05" db="EMBL/GenBank/DDBJ databases">
        <authorList>
            <person name="Chiriac C."/>
            <person name="Salcher M."/>
            <person name="Ghai R."/>
            <person name="Kavagutti S V."/>
        </authorList>
    </citation>
    <scope>NUCLEOTIDE SEQUENCE</scope>
</reference>
<dbReference type="SUPFAM" id="SSF52540">
    <property type="entry name" value="P-loop containing nucleoside triphosphate hydrolases"/>
    <property type="match status" value="1"/>
</dbReference>
<accession>A0A6J6DC02</accession>
<dbReference type="AlphaFoldDB" id="A0A6J6DC02"/>
<proteinExistence type="predicted"/>
<evidence type="ECO:0000313" key="2">
    <source>
        <dbReference type="EMBL" id="CAB4561517.1"/>
    </source>
</evidence>
<name>A0A6J6DC02_9ZZZZ</name>